<feature type="non-terminal residue" evidence="1">
    <location>
        <position position="1"/>
    </location>
</feature>
<evidence type="ECO:0000313" key="1">
    <source>
        <dbReference type="EMBL" id="CAJ0558582.1"/>
    </source>
</evidence>
<dbReference type="AlphaFoldDB" id="A0AA36FTT1"/>
<comment type="caution">
    <text evidence="1">The sequence shown here is derived from an EMBL/GenBank/DDBJ whole genome shotgun (WGS) entry which is preliminary data.</text>
</comment>
<proteinExistence type="predicted"/>
<keyword evidence="2" id="KW-1185">Reference proteome</keyword>
<sequence length="71" mass="8204">MQDTISAASPRMANRRNRPCFPCEWHFGFFCFGGEGTPYGVMKKRHKKYGDRCVRLATFHAHKNCSTVLLH</sequence>
<organism evidence="1 2">
    <name type="scientific">Mesorhabditis spiculigera</name>
    <dbReference type="NCBI Taxonomy" id="96644"/>
    <lineage>
        <taxon>Eukaryota</taxon>
        <taxon>Metazoa</taxon>
        <taxon>Ecdysozoa</taxon>
        <taxon>Nematoda</taxon>
        <taxon>Chromadorea</taxon>
        <taxon>Rhabditida</taxon>
        <taxon>Rhabditina</taxon>
        <taxon>Rhabditomorpha</taxon>
        <taxon>Rhabditoidea</taxon>
        <taxon>Rhabditidae</taxon>
        <taxon>Mesorhabditinae</taxon>
        <taxon>Mesorhabditis</taxon>
    </lineage>
</organism>
<evidence type="ECO:0000313" key="2">
    <source>
        <dbReference type="Proteomes" id="UP001177023"/>
    </source>
</evidence>
<reference evidence="1" key="1">
    <citation type="submission" date="2023-06" db="EMBL/GenBank/DDBJ databases">
        <authorList>
            <person name="Delattre M."/>
        </authorList>
    </citation>
    <scope>NUCLEOTIDE SEQUENCE</scope>
    <source>
        <strain evidence="1">AF72</strain>
    </source>
</reference>
<protein>
    <submittedName>
        <fullName evidence="1">Uncharacterized protein</fullName>
    </submittedName>
</protein>
<dbReference type="Proteomes" id="UP001177023">
    <property type="component" value="Unassembled WGS sequence"/>
</dbReference>
<dbReference type="EMBL" id="CATQJA010000245">
    <property type="protein sequence ID" value="CAJ0558582.1"/>
    <property type="molecule type" value="Genomic_DNA"/>
</dbReference>
<gene>
    <name evidence="1" type="ORF">MSPICULIGERA_LOCUS1029</name>
</gene>
<accession>A0AA36FTT1</accession>
<name>A0AA36FTT1_9BILA</name>